<keyword evidence="3" id="KW-1185">Reference proteome</keyword>
<name>A0ABT3CT90_9BACT</name>
<gene>
    <name evidence="2" type="ORF">N7U62_09275</name>
</gene>
<evidence type="ECO:0000313" key="3">
    <source>
        <dbReference type="Proteomes" id="UP001300692"/>
    </source>
</evidence>
<keyword evidence="1" id="KW-0812">Transmembrane</keyword>
<keyword evidence="1" id="KW-1133">Transmembrane helix</keyword>
<comment type="caution">
    <text evidence="2">The sequence shown here is derived from an EMBL/GenBank/DDBJ whole genome shotgun (WGS) entry which is preliminary data.</text>
</comment>
<reference evidence="2 3" key="1">
    <citation type="submission" date="2022-10" db="EMBL/GenBank/DDBJ databases">
        <title>Comparative genomics and taxonomic characterization of three novel marine species of genus Reichenbachiella exhibiting antioxidant and polysaccharide degradation activities.</title>
        <authorList>
            <person name="Muhammad N."/>
            <person name="Lee Y.-J."/>
            <person name="Ko J."/>
            <person name="Kim S.-G."/>
        </authorList>
    </citation>
    <scope>NUCLEOTIDE SEQUENCE [LARGE SCALE GENOMIC DNA]</scope>
    <source>
        <strain evidence="2 3">ABR2-5</strain>
    </source>
</reference>
<dbReference type="RefSeq" id="WP_264137685.1">
    <property type="nucleotide sequence ID" value="NZ_JAOYOD010000001.1"/>
</dbReference>
<organism evidence="2 3">
    <name type="scientific">Reichenbachiella ulvae</name>
    <dbReference type="NCBI Taxonomy" id="2980104"/>
    <lineage>
        <taxon>Bacteria</taxon>
        <taxon>Pseudomonadati</taxon>
        <taxon>Bacteroidota</taxon>
        <taxon>Cytophagia</taxon>
        <taxon>Cytophagales</taxon>
        <taxon>Reichenbachiellaceae</taxon>
        <taxon>Reichenbachiella</taxon>
    </lineage>
</organism>
<dbReference type="PROSITE" id="PS51257">
    <property type="entry name" value="PROKAR_LIPOPROTEIN"/>
    <property type="match status" value="1"/>
</dbReference>
<protein>
    <recommendedName>
        <fullName evidence="4">Lipoprotein</fullName>
    </recommendedName>
</protein>
<evidence type="ECO:0000256" key="1">
    <source>
        <dbReference type="SAM" id="Phobius"/>
    </source>
</evidence>
<accession>A0ABT3CT90</accession>
<feature type="transmembrane region" description="Helical" evidence="1">
    <location>
        <begin position="145"/>
        <end position="163"/>
    </location>
</feature>
<evidence type="ECO:0008006" key="4">
    <source>
        <dbReference type="Google" id="ProtNLM"/>
    </source>
</evidence>
<dbReference type="Proteomes" id="UP001300692">
    <property type="component" value="Unassembled WGS sequence"/>
</dbReference>
<sequence length="166" mass="18789">MNKLFQILLTALLLSSCSYKITRHGYQEGNSNYPPCDIVIQKNTTIPDSIAYKVGEVELKDTGFTIVCNEVEAINILKEDACSLQANLIVITEERRPNMWSSCYRCKAEFYQITSSDFALMEDKYSVYHSEEISKRVTKDRGKNTSAFILSCITGAVLVWYIATSL</sequence>
<keyword evidence="1" id="KW-0472">Membrane</keyword>
<proteinExistence type="predicted"/>
<evidence type="ECO:0000313" key="2">
    <source>
        <dbReference type="EMBL" id="MCV9386852.1"/>
    </source>
</evidence>
<dbReference type="EMBL" id="JAOYOD010000001">
    <property type="protein sequence ID" value="MCV9386852.1"/>
    <property type="molecule type" value="Genomic_DNA"/>
</dbReference>